<evidence type="ECO:0000313" key="1">
    <source>
        <dbReference type="EMBL" id="MTB95202.1"/>
    </source>
</evidence>
<accession>A0A6I3JAR5</accession>
<evidence type="ECO:0000313" key="2">
    <source>
        <dbReference type="Proteomes" id="UP000433406"/>
    </source>
</evidence>
<protein>
    <submittedName>
        <fullName evidence="1">Uncharacterized protein</fullName>
    </submittedName>
</protein>
<reference evidence="1 2" key="1">
    <citation type="submission" date="2019-10" db="EMBL/GenBank/DDBJ databases">
        <title>Nocardioides novel species isolated from the excrement of Marmot.</title>
        <authorList>
            <person name="Zhang G."/>
        </authorList>
    </citation>
    <scope>NUCLEOTIDE SEQUENCE [LARGE SCALE GENOMIC DNA]</scope>
    <source>
        <strain evidence="2">zg-579</strain>
    </source>
</reference>
<gene>
    <name evidence="1" type="ORF">GGQ22_08895</name>
</gene>
<keyword evidence="2" id="KW-1185">Reference proteome</keyword>
<dbReference type="RefSeq" id="WP_154614834.1">
    <property type="nucleotide sequence ID" value="NZ_CP053660.1"/>
</dbReference>
<name>A0A6I3JAR5_9ACTN</name>
<proteinExistence type="predicted"/>
<comment type="caution">
    <text evidence="1">The sequence shown here is derived from an EMBL/GenBank/DDBJ whole genome shotgun (WGS) entry which is preliminary data.</text>
</comment>
<dbReference type="Proteomes" id="UP000433406">
    <property type="component" value="Unassembled WGS sequence"/>
</dbReference>
<dbReference type="AlphaFoldDB" id="A0A6I3JAR5"/>
<organism evidence="1 2">
    <name type="scientific">Nocardioides marmotae</name>
    <dbReference type="NCBI Taxonomy" id="2663857"/>
    <lineage>
        <taxon>Bacteria</taxon>
        <taxon>Bacillati</taxon>
        <taxon>Actinomycetota</taxon>
        <taxon>Actinomycetes</taxon>
        <taxon>Propionibacteriales</taxon>
        <taxon>Nocardioidaceae</taxon>
        <taxon>Nocardioides</taxon>
    </lineage>
</organism>
<dbReference type="EMBL" id="WLCI01000008">
    <property type="protein sequence ID" value="MTB95202.1"/>
    <property type="molecule type" value="Genomic_DNA"/>
</dbReference>
<sequence length="99" mass="10489">MDSGTARPVTLTAVERGDRRDRPAFWYDEAGAPRDDVEAVASVLAEQGYDLDAITGWFVRPNPGLPGRAAPVDLLPAHVGRVLALAGSARPSGRAPTPR</sequence>